<dbReference type="PRINTS" id="PR00081">
    <property type="entry name" value="GDHRDH"/>
</dbReference>
<dbReference type="InterPro" id="IPR002347">
    <property type="entry name" value="SDR_fam"/>
</dbReference>
<evidence type="ECO:0000313" key="3">
    <source>
        <dbReference type="EMBL" id="PAU69604.1"/>
    </source>
</evidence>
<protein>
    <submittedName>
        <fullName evidence="3">Short-chain dehydrogenase</fullName>
    </submittedName>
</protein>
<dbReference type="GO" id="GO:0016491">
    <property type="term" value="F:oxidoreductase activity"/>
    <property type="evidence" value="ECO:0007669"/>
    <property type="project" value="UniProtKB-KW"/>
</dbReference>
<dbReference type="AlphaFoldDB" id="A0A2A2EK53"/>
<organism evidence="3 4">
    <name type="scientific">Bifidobacterium italicum</name>
    <dbReference type="NCBI Taxonomy" id="1960968"/>
    <lineage>
        <taxon>Bacteria</taxon>
        <taxon>Bacillati</taxon>
        <taxon>Actinomycetota</taxon>
        <taxon>Actinomycetes</taxon>
        <taxon>Bifidobacteriales</taxon>
        <taxon>Bifidobacteriaceae</taxon>
        <taxon>Bifidobacterium</taxon>
    </lineage>
</organism>
<dbReference type="PROSITE" id="PS00061">
    <property type="entry name" value="ADH_SHORT"/>
    <property type="match status" value="1"/>
</dbReference>
<proteinExistence type="inferred from homology"/>
<evidence type="ECO:0000256" key="2">
    <source>
        <dbReference type="ARBA" id="ARBA00023002"/>
    </source>
</evidence>
<sequence>MGKLDGKTAIVTGASKGIGSGIAQVFAQQGAKVVLAARGDDVLALADTLRKAGYEATGVRCDVTDPQDCARLVQTAIDAYGRVDVLDCNAGICLLGAFLDADDAWRDAHIDVNINGVWNMCKAAIPAIIDAGGGAVVITSSVTGDLVADPGEAAYAMTKAALVGLTKALAREFAEQRIRVNCICPGYIRTPLVEGMAAQSDPDDPGRAIDAIAGAVPLGRLGTPQECGELCAFLASDEASYITGTQVVIDGGSTLPETTSMGQ</sequence>
<keyword evidence="4" id="KW-1185">Reference proteome</keyword>
<gene>
    <name evidence="3" type="ORF">B1400_0688</name>
</gene>
<evidence type="ECO:0000256" key="1">
    <source>
        <dbReference type="ARBA" id="ARBA00006484"/>
    </source>
</evidence>
<dbReference type="NCBIfam" id="NF005559">
    <property type="entry name" value="PRK07231.1"/>
    <property type="match status" value="1"/>
</dbReference>
<comment type="similarity">
    <text evidence="1">Belongs to the short-chain dehydrogenases/reductases (SDR) family.</text>
</comment>
<accession>A0A2A2EK53</accession>
<dbReference type="OrthoDB" id="3189729at2"/>
<dbReference type="FunFam" id="3.40.50.720:FF:000084">
    <property type="entry name" value="Short-chain dehydrogenase reductase"/>
    <property type="match status" value="1"/>
</dbReference>
<dbReference type="RefSeq" id="WP_095613067.1">
    <property type="nucleotide sequence ID" value="NZ_MVOG01000009.1"/>
</dbReference>
<dbReference type="PANTHER" id="PTHR43943:SF2">
    <property type="entry name" value="DEHYDROGENASE_REDUCTASE 4"/>
    <property type="match status" value="1"/>
</dbReference>
<dbReference type="EMBL" id="MVOG01000009">
    <property type="protein sequence ID" value="PAU69604.1"/>
    <property type="molecule type" value="Genomic_DNA"/>
</dbReference>
<dbReference type="Gene3D" id="3.40.50.720">
    <property type="entry name" value="NAD(P)-binding Rossmann-like Domain"/>
    <property type="match status" value="1"/>
</dbReference>
<evidence type="ECO:0000313" key="4">
    <source>
        <dbReference type="Proteomes" id="UP000217986"/>
    </source>
</evidence>
<dbReference type="Pfam" id="PF13561">
    <property type="entry name" value="adh_short_C2"/>
    <property type="match status" value="1"/>
</dbReference>
<dbReference type="SUPFAM" id="SSF51735">
    <property type="entry name" value="NAD(P)-binding Rossmann-fold domains"/>
    <property type="match status" value="1"/>
</dbReference>
<dbReference type="InterPro" id="IPR020904">
    <property type="entry name" value="Sc_DH/Rdtase_CS"/>
</dbReference>
<dbReference type="PANTHER" id="PTHR43943">
    <property type="entry name" value="DEHYDROGENASE/REDUCTASE (SDR FAMILY) MEMBER 4"/>
    <property type="match status" value="1"/>
</dbReference>
<name>A0A2A2EK53_9BIFI</name>
<comment type="caution">
    <text evidence="3">The sequence shown here is derived from an EMBL/GenBank/DDBJ whole genome shotgun (WGS) entry which is preliminary data.</text>
</comment>
<reference evidence="3 4" key="1">
    <citation type="journal article" date="2017" name="ISME J.">
        <title>Unveiling bifidobacterial biogeography across the mammalian branch of the tree of life.</title>
        <authorList>
            <person name="Milani C."/>
            <person name="Mangifesta M."/>
            <person name="Mancabelli L."/>
            <person name="Lugli G.A."/>
            <person name="James K."/>
            <person name="Duranti S."/>
            <person name="Turroni F."/>
            <person name="Ferrario C."/>
            <person name="Ossiprandi M.C."/>
            <person name="van Sinderen D."/>
            <person name="Ventura M."/>
        </authorList>
    </citation>
    <scope>NUCLEOTIDE SEQUENCE [LARGE SCALE GENOMIC DNA]</scope>
    <source>
        <strain evidence="3 4">70</strain>
    </source>
</reference>
<dbReference type="Proteomes" id="UP000217986">
    <property type="component" value="Unassembled WGS sequence"/>
</dbReference>
<dbReference type="NCBIfam" id="NF006080">
    <property type="entry name" value="PRK08226.1"/>
    <property type="match status" value="1"/>
</dbReference>
<keyword evidence="2" id="KW-0560">Oxidoreductase</keyword>
<dbReference type="PRINTS" id="PR00080">
    <property type="entry name" value="SDRFAMILY"/>
</dbReference>
<dbReference type="InterPro" id="IPR036291">
    <property type="entry name" value="NAD(P)-bd_dom_sf"/>
</dbReference>